<dbReference type="EMBL" id="WYDN01000029">
    <property type="protein sequence ID" value="NAZ17875.1"/>
    <property type="molecule type" value="Genomic_DNA"/>
</dbReference>
<evidence type="ECO:0000259" key="1">
    <source>
        <dbReference type="PROSITE" id="PS50164"/>
    </source>
</evidence>
<evidence type="ECO:0000313" key="3">
    <source>
        <dbReference type="Proteomes" id="UP000477543"/>
    </source>
</evidence>
<dbReference type="Gene3D" id="3.40.1440.10">
    <property type="entry name" value="GIY-YIG endonuclease"/>
    <property type="match status" value="1"/>
</dbReference>
<gene>
    <name evidence="2" type="ORF">GT020_17680</name>
</gene>
<dbReference type="PROSITE" id="PS50164">
    <property type="entry name" value="GIY_YIG"/>
    <property type="match status" value="1"/>
</dbReference>
<proteinExistence type="predicted"/>
<comment type="caution">
    <text evidence="2">The sequence shown here is derived from an EMBL/GenBank/DDBJ whole genome shotgun (WGS) entry which is preliminary data.</text>
</comment>
<organism evidence="2 3">
    <name type="scientific">Glutamicibacter soli</name>
    <dbReference type="NCBI Taxonomy" id="453836"/>
    <lineage>
        <taxon>Bacteria</taxon>
        <taxon>Bacillati</taxon>
        <taxon>Actinomycetota</taxon>
        <taxon>Actinomycetes</taxon>
        <taxon>Micrococcales</taxon>
        <taxon>Micrococcaceae</taxon>
        <taxon>Glutamicibacter</taxon>
    </lineage>
</organism>
<sequence length="307" mass="35012">MIKEKSSSSSTHVSRFSLSITKAMREQLFTDLETLVPIPLTREALERLNDEPGVYRLFLDDKSVYVGKADKSLRQRLQKHLRKLSGRRENSTFQQTSKTNLVGRIKFTCLYVIEDLNALAPEKMLIKTLKADGKASWNVNGFGNNDPGRNRDRSMVKNSHFDRLYPIDLSVMVKIPSEDGGSPITSLFDLMQRLKESLPFLFRFPTRASQETKSLQKEEVDLIGLQDQEKSAEEWFGELSRILPAGWLITVLPGYVICYREDNPNIYESRTGSWKTGLGKIDFSLHTPTFGASGEIEEIEEIEQEKV</sequence>
<dbReference type="SMART" id="SM00465">
    <property type="entry name" value="GIYc"/>
    <property type="match status" value="1"/>
</dbReference>
<dbReference type="AlphaFoldDB" id="A0A6L9GBV9"/>
<protein>
    <submittedName>
        <fullName evidence="2">GIY-YIG nuclease family protein</fullName>
    </submittedName>
</protein>
<reference evidence="2 3" key="1">
    <citation type="submission" date="2020-01" db="EMBL/GenBank/DDBJ databases">
        <title>Glutamicibacter soli M275.</title>
        <authorList>
            <person name="Meng X."/>
        </authorList>
    </citation>
    <scope>NUCLEOTIDE SEQUENCE [LARGE SCALE GENOMIC DNA]</scope>
    <source>
        <strain evidence="2 3">M275</strain>
    </source>
</reference>
<accession>A0A6L9GBV9</accession>
<name>A0A6L9GBV9_9MICC</name>
<dbReference type="InterPro" id="IPR035901">
    <property type="entry name" value="GIY-YIG_endonuc_sf"/>
</dbReference>
<dbReference type="RefSeq" id="WP_161450178.1">
    <property type="nucleotide sequence ID" value="NZ_WYDN01000029.1"/>
</dbReference>
<feature type="domain" description="GIY-YIG" evidence="1">
    <location>
        <begin position="50"/>
        <end position="139"/>
    </location>
</feature>
<dbReference type="CDD" id="cd00719">
    <property type="entry name" value="GIY-YIG_SF"/>
    <property type="match status" value="1"/>
</dbReference>
<dbReference type="InterPro" id="IPR000305">
    <property type="entry name" value="GIY-YIG_endonuc"/>
</dbReference>
<dbReference type="Pfam" id="PF01541">
    <property type="entry name" value="GIY-YIG"/>
    <property type="match status" value="1"/>
</dbReference>
<evidence type="ECO:0000313" key="2">
    <source>
        <dbReference type="EMBL" id="NAZ17875.1"/>
    </source>
</evidence>
<dbReference type="Proteomes" id="UP000477543">
    <property type="component" value="Unassembled WGS sequence"/>
</dbReference>